<dbReference type="AlphaFoldDB" id="A0A401ZAS0"/>
<accession>A0A401ZAS0</accession>
<evidence type="ECO:0000313" key="2">
    <source>
        <dbReference type="Proteomes" id="UP000287224"/>
    </source>
</evidence>
<dbReference type="Proteomes" id="UP000287224">
    <property type="component" value="Unassembled WGS sequence"/>
</dbReference>
<reference evidence="2" key="1">
    <citation type="submission" date="2018-12" db="EMBL/GenBank/DDBJ databases">
        <title>Tengunoibacter tsumagoiensis gen. nov., sp. nov., Dictyobacter kobayashii sp. nov., D. alpinus sp. nov., and D. joshuensis sp. nov. and description of Dictyobacteraceae fam. nov. within the order Ktedonobacterales isolated from Tengu-no-mugimeshi.</title>
        <authorList>
            <person name="Wang C.M."/>
            <person name="Zheng Y."/>
            <person name="Sakai Y."/>
            <person name="Toyoda A."/>
            <person name="Minakuchi Y."/>
            <person name="Abe K."/>
            <person name="Yokota A."/>
            <person name="Yabe S."/>
        </authorList>
    </citation>
    <scope>NUCLEOTIDE SEQUENCE [LARGE SCALE GENOMIC DNA]</scope>
    <source>
        <strain evidence="2">S-27</strain>
    </source>
</reference>
<gene>
    <name evidence="1" type="ORF">KDAU_12930</name>
</gene>
<name>A0A401ZAS0_9CHLR</name>
<comment type="caution">
    <text evidence="1">The sequence shown here is derived from an EMBL/GenBank/DDBJ whole genome shotgun (WGS) entry which is preliminary data.</text>
</comment>
<sequence length="87" mass="9723">MGHGINIRWKMSIAYFTAKVAKAIDVILLIIVICNEDPKTCQPVTQSALEVIRCPEVPCTILKLLKSKSKTALINWGQKRSTQVMKP</sequence>
<organism evidence="1 2">
    <name type="scientific">Dictyobacter aurantiacus</name>
    <dbReference type="NCBI Taxonomy" id="1936993"/>
    <lineage>
        <taxon>Bacteria</taxon>
        <taxon>Bacillati</taxon>
        <taxon>Chloroflexota</taxon>
        <taxon>Ktedonobacteria</taxon>
        <taxon>Ktedonobacterales</taxon>
        <taxon>Dictyobacteraceae</taxon>
        <taxon>Dictyobacter</taxon>
    </lineage>
</organism>
<evidence type="ECO:0000313" key="1">
    <source>
        <dbReference type="EMBL" id="GCE03964.1"/>
    </source>
</evidence>
<proteinExistence type="predicted"/>
<dbReference type="EMBL" id="BIFQ01000001">
    <property type="protein sequence ID" value="GCE03964.1"/>
    <property type="molecule type" value="Genomic_DNA"/>
</dbReference>
<protein>
    <submittedName>
        <fullName evidence="1">Uncharacterized protein</fullName>
    </submittedName>
</protein>
<keyword evidence="2" id="KW-1185">Reference proteome</keyword>